<reference evidence="1" key="1">
    <citation type="journal article" date="2021" name="Open Biol.">
        <title>Shared evolutionary footprints suggest mitochondrial oxidative damage underlies multiple complex I losses in fungi.</title>
        <authorList>
            <person name="Schikora-Tamarit M.A."/>
            <person name="Marcet-Houben M."/>
            <person name="Nosek J."/>
            <person name="Gabaldon T."/>
        </authorList>
    </citation>
    <scope>NUCLEOTIDE SEQUENCE</scope>
    <source>
        <strain evidence="1">CBS6075</strain>
    </source>
</reference>
<protein>
    <submittedName>
        <fullName evidence="1">Uncharacterized protein</fullName>
    </submittedName>
</protein>
<dbReference type="GeneID" id="70235434"/>
<dbReference type="EMBL" id="JAEUBE010000255">
    <property type="protein sequence ID" value="KAH3666473.1"/>
    <property type="molecule type" value="Genomic_DNA"/>
</dbReference>
<reference evidence="1" key="2">
    <citation type="submission" date="2021-01" db="EMBL/GenBank/DDBJ databases">
        <authorList>
            <person name="Schikora-Tamarit M.A."/>
        </authorList>
    </citation>
    <scope>NUCLEOTIDE SEQUENCE</scope>
    <source>
        <strain evidence="1">CBS6075</strain>
    </source>
</reference>
<dbReference type="Proteomes" id="UP000769157">
    <property type="component" value="Unassembled WGS sequence"/>
</dbReference>
<proteinExistence type="predicted"/>
<dbReference type="RefSeq" id="XP_046061604.1">
    <property type="nucleotide sequence ID" value="XM_046204447.1"/>
</dbReference>
<name>A0A9P8P617_9ASCO</name>
<evidence type="ECO:0000313" key="1">
    <source>
        <dbReference type="EMBL" id="KAH3666473.1"/>
    </source>
</evidence>
<evidence type="ECO:0000313" key="2">
    <source>
        <dbReference type="Proteomes" id="UP000769157"/>
    </source>
</evidence>
<accession>A0A9P8P617</accession>
<gene>
    <name evidence="1" type="ORF">OGAPHI_003469</name>
</gene>
<dbReference type="AlphaFoldDB" id="A0A9P8P617"/>
<sequence>MSLIANKSWSSSSDSNTSWLKDLNFKSSGFTGRLLLFVEFVFVRCEELVSRRKLFWTVATAVADAGGEEFRRRMCANEELEGEPEEAWNLPYETEGVTIGAGTDVSCTGWFCMVEPIDLGSESLFCLSIATNEALELVLFSVTGIGLEVVNDEMLWLPNVAPGGGDDEEFIDPTLNS</sequence>
<organism evidence="1 2">
    <name type="scientific">Ogataea philodendri</name>
    <dbReference type="NCBI Taxonomy" id="1378263"/>
    <lineage>
        <taxon>Eukaryota</taxon>
        <taxon>Fungi</taxon>
        <taxon>Dikarya</taxon>
        <taxon>Ascomycota</taxon>
        <taxon>Saccharomycotina</taxon>
        <taxon>Pichiomycetes</taxon>
        <taxon>Pichiales</taxon>
        <taxon>Pichiaceae</taxon>
        <taxon>Ogataea</taxon>
    </lineage>
</organism>
<keyword evidence="2" id="KW-1185">Reference proteome</keyword>
<comment type="caution">
    <text evidence="1">The sequence shown here is derived from an EMBL/GenBank/DDBJ whole genome shotgun (WGS) entry which is preliminary data.</text>
</comment>